<dbReference type="EMBL" id="PISJ01000005">
    <property type="protein sequence ID" value="PKF35521.1"/>
    <property type="molecule type" value="Genomic_DNA"/>
</dbReference>
<dbReference type="SMART" id="SM00530">
    <property type="entry name" value="HTH_XRE"/>
    <property type="match status" value="1"/>
</dbReference>
<dbReference type="Gene3D" id="1.10.260.40">
    <property type="entry name" value="lambda repressor-like DNA-binding domains"/>
    <property type="match status" value="1"/>
</dbReference>
<dbReference type="AlphaFoldDB" id="A0A2N0WID0"/>
<proteinExistence type="predicted"/>
<dbReference type="RefSeq" id="WP_101235742.1">
    <property type="nucleotide sequence ID" value="NZ_PISJ01000005.1"/>
</dbReference>
<dbReference type="GO" id="GO:0003677">
    <property type="term" value="F:DNA binding"/>
    <property type="evidence" value="ECO:0007669"/>
    <property type="project" value="InterPro"/>
</dbReference>
<evidence type="ECO:0000256" key="1">
    <source>
        <dbReference type="SAM" id="MobiDB-lite"/>
    </source>
</evidence>
<comment type="caution">
    <text evidence="3">The sequence shown here is derived from an EMBL/GenBank/DDBJ whole genome shotgun (WGS) entry which is preliminary data.</text>
</comment>
<sequence>MDVQRSTAAKKETTAYQSTLKKPSTTNTSSRQDQALLSCEVGVRMRESRIMSGLSQVDAAARLGYGNSSKLAKIEKGQSSRIPLWVLRKAAILYDVSCDYLLGVTETMERDDVSHASLRELHAFMYADFDRRHAQDIAAMVSLNNTVVTIKQSIIIAGMQAQQMDEAKIFVEKQPEWQEIRGGNRLMNSIDRITHTINSTTVKFKDLQKTMQAKSGTEYQMNLLLEA</sequence>
<name>A0A2N0WID0_9GAMM</name>
<dbReference type="SUPFAM" id="SSF47413">
    <property type="entry name" value="lambda repressor-like DNA-binding domains"/>
    <property type="match status" value="1"/>
</dbReference>
<accession>A0A2N0WID0</accession>
<dbReference type="CDD" id="cd00093">
    <property type="entry name" value="HTH_XRE"/>
    <property type="match status" value="1"/>
</dbReference>
<dbReference type="Pfam" id="PF13560">
    <property type="entry name" value="HTH_31"/>
    <property type="match status" value="1"/>
</dbReference>
<evidence type="ECO:0000313" key="4">
    <source>
        <dbReference type="Proteomes" id="UP000233553"/>
    </source>
</evidence>
<evidence type="ECO:0000259" key="2">
    <source>
        <dbReference type="PROSITE" id="PS50943"/>
    </source>
</evidence>
<dbReference type="PROSITE" id="PS50943">
    <property type="entry name" value="HTH_CROC1"/>
    <property type="match status" value="1"/>
</dbReference>
<reference evidence="3 4" key="1">
    <citation type="submission" date="2017-12" db="EMBL/GenBank/DDBJ databases">
        <title>Draft Genome sequences of multiple microbial strains isolated from spacecraft associated surfaces.</title>
        <authorList>
            <person name="Seuylemezian A."/>
            <person name="Vaishampayan P."/>
            <person name="Venkateswaran K."/>
        </authorList>
    </citation>
    <scope>NUCLEOTIDE SEQUENCE [LARGE SCALE GENOMIC DNA]</scope>
    <source>
        <strain evidence="3 4">2P01AA</strain>
    </source>
</reference>
<feature type="compositionally biased region" description="Polar residues" evidence="1">
    <location>
        <begin position="14"/>
        <end position="33"/>
    </location>
</feature>
<gene>
    <name evidence="3" type="ORF">CW311_04320</name>
</gene>
<feature type="domain" description="HTH cro/C1-type" evidence="2">
    <location>
        <begin position="45"/>
        <end position="101"/>
    </location>
</feature>
<dbReference type="InterPro" id="IPR001387">
    <property type="entry name" value="Cro/C1-type_HTH"/>
</dbReference>
<feature type="region of interest" description="Disordered" evidence="1">
    <location>
        <begin position="1"/>
        <end position="33"/>
    </location>
</feature>
<protein>
    <recommendedName>
        <fullName evidence="2">HTH cro/C1-type domain-containing protein</fullName>
    </recommendedName>
</protein>
<organism evidence="3 4">
    <name type="scientific">Acinetobacter proteolyticus</name>
    <dbReference type="NCBI Taxonomy" id="1776741"/>
    <lineage>
        <taxon>Bacteria</taxon>
        <taxon>Pseudomonadati</taxon>
        <taxon>Pseudomonadota</taxon>
        <taxon>Gammaproteobacteria</taxon>
        <taxon>Moraxellales</taxon>
        <taxon>Moraxellaceae</taxon>
        <taxon>Acinetobacter</taxon>
    </lineage>
</organism>
<dbReference type="InterPro" id="IPR010982">
    <property type="entry name" value="Lambda_DNA-bd_dom_sf"/>
</dbReference>
<evidence type="ECO:0000313" key="3">
    <source>
        <dbReference type="EMBL" id="PKF35521.1"/>
    </source>
</evidence>
<dbReference type="Proteomes" id="UP000233553">
    <property type="component" value="Unassembled WGS sequence"/>
</dbReference>